<sequence>MTVAGLARAQDAPPNAAPATQTAQTQPAAGTAATPTATTPQTEQIEVTGIRLSLQRSMDVKRAADGVVEAVSATDIGQLPDKNVADALQRLPGITTIQSAAAGSGGFGENDRVEIRGTAPSLTQTLIDGHAVSTGDWFILDSLSAASRSVSYSLFPSEIVDHAVVYKSSQADLPEGGTAGSVNIVTKGPLDFAKPITAEVQLGGAYSDLADRAGPQFNGLVAWKNDASTIGVMLQGFREQRYLRRDGQEELGYAQIPTTATLPGPNGTTVANPFPAGIRGDYYPQVINNALFVQERLRQGGDAAIEWRPNTHWDFKLDGFYSYLNAPNYNQGDLVDLNDFVNPTNHLYIPPTAYTASNGILTSATFPGDTAHGNPGINDIYRPGAGSSTYYIDANGTWKPTPNWNIHVQGGYSRGKGQTDQFAYGTTSGTGSGVSYGLNGTNPLSLGFPGAVGLNDPSNYGAFKGDGNQDWVGDTSLAQLDTDTSGQVDVEYFLDDGLITSIKGGIRLTEHERNEVEAENFGCYSPACGTTLAGISNGLFPSNFGSGAGISTPFLLSVDPNGLQSLIKGFVASTGQTTAARYYFPAAFKIKENTRAGYLMAKFGGTNFQGNFGVRIVSTTDDINKFDTNPADPSVHGDTASAFGTYYINHAKQDYTDILPSFSVKYDVSPTVVTRFSAGETMTRPDYYALAGGATLNDTLFSGSQGNPNLKPTRSTNLDLSAEWYYAPQASLTAGVFDMQMRSTFDAGTIQERALNISLTQNANNPLGFANPIFSTYTVTAPTNNSGSSKGLELAWQQPLAYGFGFASNYTFAQSSQDNPTPGIGGRQLLGAAKHTGNITAYYQNDFGLDAHLAYTVHSQIYQGIDRATKYFQDDGGELDGHIGYAINSHYAVSLDVLNISDEKDKYVTSINGVQVPRAIYDNGRTFYFQLTAKY</sequence>
<dbReference type="EMBL" id="BMJQ01000010">
    <property type="protein sequence ID" value="GGF27999.1"/>
    <property type="molecule type" value="Genomic_DNA"/>
</dbReference>
<dbReference type="InterPro" id="IPR010104">
    <property type="entry name" value="TonB_rcpt_bac"/>
</dbReference>
<name>A0A8J3E4K2_9PROT</name>
<keyword evidence="3" id="KW-0998">Cell outer membrane</keyword>
<dbReference type="Proteomes" id="UP000646365">
    <property type="component" value="Unassembled WGS sequence"/>
</dbReference>
<gene>
    <name evidence="8" type="primary">iroN</name>
    <name evidence="8" type="ORF">GCM10011611_37520</name>
</gene>
<feature type="domain" description="TonB-dependent receptor-like beta-barrel" evidence="6">
    <location>
        <begin position="342"/>
        <end position="900"/>
    </location>
</feature>
<dbReference type="AlphaFoldDB" id="A0A8J3E4K2"/>
<dbReference type="Gene3D" id="2.40.170.20">
    <property type="entry name" value="TonB-dependent receptor, beta-barrel domain"/>
    <property type="match status" value="1"/>
</dbReference>
<dbReference type="InterPro" id="IPR012910">
    <property type="entry name" value="Plug_dom"/>
</dbReference>
<proteinExistence type="inferred from homology"/>
<accession>A0A8J3E4K2</accession>
<dbReference type="Pfam" id="PF00593">
    <property type="entry name" value="TonB_dep_Rec_b-barrel"/>
    <property type="match status" value="1"/>
</dbReference>
<evidence type="ECO:0000256" key="3">
    <source>
        <dbReference type="ARBA" id="ARBA00023237"/>
    </source>
</evidence>
<dbReference type="PANTHER" id="PTHR40980">
    <property type="entry name" value="PLUG DOMAIN-CONTAINING PROTEIN"/>
    <property type="match status" value="1"/>
</dbReference>
<keyword evidence="2 4" id="KW-0472">Membrane</keyword>
<evidence type="ECO:0000259" key="6">
    <source>
        <dbReference type="Pfam" id="PF00593"/>
    </source>
</evidence>
<evidence type="ECO:0000256" key="5">
    <source>
        <dbReference type="SAM" id="MobiDB-lite"/>
    </source>
</evidence>
<comment type="similarity">
    <text evidence="4">Belongs to the TonB-dependent receptor family.</text>
</comment>
<dbReference type="PANTHER" id="PTHR40980:SF3">
    <property type="entry name" value="TONB-DEPENDENT RECEPTOR-LIKE BETA-BARREL DOMAIN-CONTAINING PROTEIN"/>
    <property type="match status" value="1"/>
</dbReference>
<keyword evidence="9" id="KW-1185">Reference proteome</keyword>
<dbReference type="InterPro" id="IPR036942">
    <property type="entry name" value="Beta-barrel_TonB_sf"/>
</dbReference>
<keyword evidence="4" id="KW-0798">TonB box</keyword>
<dbReference type="GO" id="GO:0009279">
    <property type="term" value="C:cell outer membrane"/>
    <property type="evidence" value="ECO:0007669"/>
    <property type="project" value="UniProtKB-SubCell"/>
</dbReference>
<evidence type="ECO:0000313" key="8">
    <source>
        <dbReference type="EMBL" id="GGF27999.1"/>
    </source>
</evidence>
<evidence type="ECO:0000256" key="1">
    <source>
        <dbReference type="ARBA" id="ARBA00004442"/>
    </source>
</evidence>
<feature type="compositionally biased region" description="Low complexity" evidence="5">
    <location>
        <begin position="7"/>
        <end position="43"/>
    </location>
</feature>
<evidence type="ECO:0000259" key="7">
    <source>
        <dbReference type="Pfam" id="PF07715"/>
    </source>
</evidence>
<dbReference type="NCBIfam" id="TIGR01782">
    <property type="entry name" value="TonB-Xanth-Caul"/>
    <property type="match status" value="1"/>
</dbReference>
<dbReference type="InterPro" id="IPR037066">
    <property type="entry name" value="Plug_dom_sf"/>
</dbReference>
<keyword evidence="8" id="KW-0675">Receptor</keyword>
<evidence type="ECO:0000256" key="2">
    <source>
        <dbReference type="ARBA" id="ARBA00023136"/>
    </source>
</evidence>
<feature type="domain" description="TonB-dependent receptor plug" evidence="7">
    <location>
        <begin position="62"/>
        <end position="180"/>
    </location>
</feature>
<organism evidence="8 9">
    <name type="scientific">Aliidongia dinghuensis</name>
    <dbReference type="NCBI Taxonomy" id="1867774"/>
    <lineage>
        <taxon>Bacteria</taxon>
        <taxon>Pseudomonadati</taxon>
        <taxon>Pseudomonadota</taxon>
        <taxon>Alphaproteobacteria</taxon>
        <taxon>Rhodospirillales</taxon>
        <taxon>Dongiaceae</taxon>
        <taxon>Aliidongia</taxon>
    </lineage>
</organism>
<feature type="region of interest" description="Disordered" evidence="5">
    <location>
        <begin position="1"/>
        <end position="43"/>
    </location>
</feature>
<reference evidence="8" key="1">
    <citation type="journal article" date="2014" name="Int. J. Syst. Evol. Microbiol.">
        <title>Complete genome sequence of Corynebacterium casei LMG S-19264T (=DSM 44701T), isolated from a smear-ripened cheese.</title>
        <authorList>
            <consortium name="US DOE Joint Genome Institute (JGI-PGF)"/>
            <person name="Walter F."/>
            <person name="Albersmeier A."/>
            <person name="Kalinowski J."/>
            <person name="Ruckert C."/>
        </authorList>
    </citation>
    <scope>NUCLEOTIDE SEQUENCE</scope>
    <source>
        <strain evidence="8">CGMCC 1.15725</strain>
    </source>
</reference>
<protein>
    <submittedName>
        <fullName evidence="8">TonB-dependent receptor</fullName>
    </submittedName>
</protein>
<dbReference type="Gene3D" id="2.170.130.10">
    <property type="entry name" value="TonB-dependent receptor, plug domain"/>
    <property type="match status" value="1"/>
</dbReference>
<dbReference type="Pfam" id="PF07715">
    <property type="entry name" value="Plug"/>
    <property type="match status" value="1"/>
</dbReference>
<reference evidence="8" key="2">
    <citation type="submission" date="2020-09" db="EMBL/GenBank/DDBJ databases">
        <authorList>
            <person name="Sun Q."/>
            <person name="Zhou Y."/>
        </authorList>
    </citation>
    <scope>NUCLEOTIDE SEQUENCE</scope>
    <source>
        <strain evidence="8">CGMCC 1.15725</strain>
    </source>
</reference>
<dbReference type="InterPro" id="IPR000531">
    <property type="entry name" value="Beta-barrel_TonB"/>
</dbReference>
<comment type="caution">
    <text evidence="8">The sequence shown here is derived from an EMBL/GenBank/DDBJ whole genome shotgun (WGS) entry which is preliminary data.</text>
</comment>
<dbReference type="SUPFAM" id="SSF56935">
    <property type="entry name" value="Porins"/>
    <property type="match status" value="1"/>
</dbReference>
<comment type="subcellular location">
    <subcellularLocation>
        <location evidence="1 4">Cell outer membrane</location>
    </subcellularLocation>
</comment>
<evidence type="ECO:0000313" key="9">
    <source>
        <dbReference type="Proteomes" id="UP000646365"/>
    </source>
</evidence>
<evidence type="ECO:0000256" key="4">
    <source>
        <dbReference type="RuleBase" id="RU003357"/>
    </source>
</evidence>